<keyword evidence="1" id="KW-0812">Transmembrane</keyword>
<proteinExistence type="predicted"/>
<feature type="transmembrane region" description="Helical" evidence="1">
    <location>
        <begin position="12"/>
        <end position="31"/>
    </location>
</feature>
<reference evidence="2" key="1">
    <citation type="submission" date="2018-05" db="EMBL/GenBank/DDBJ databases">
        <authorList>
            <person name="Lanie J.A."/>
            <person name="Ng W.-L."/>
            <person name="Kazmierczak K.M."/>
            <person name="Andrzejewski T.M."/>
            <person name="Davidsen T.M."/>
            <person name="Wayne K.J."/>
            <person name="Tettelin H."/>
            <person name="Glass J.I."/>
            <person name="Rusch D."/>
            <person name="Podicherti R."/>
            <person name="Tsui H.-C.T."/>
            <person name="Winkler M.E."/>
        </authorList>
    </citation>
    <scope>NUCLEOTIDE SEQUENCE</scope>
</reference>
<feature type="non-terminal residue" evidence="2">
    <location>
        <position position="32"/>
    </location>
</feature>
<gene>
    <name evidence="2" type="ORF">METZ01_LOCUS387461</name>
</gene>
<sequence>MSAPDNPFFGTIQRVIAINTLFGLFYSPIFFI</sequence>
<evidence type="ECO:0000256" key="1">
    <source>
        <dbReference type="SAM" id="Phobius"/>
    </source>
</evidence>
<dbReference type="EMBL" id="UINC01144844">
    <property type="protein sequence ID" value="SVD34607.1"/>
    <property type="molecule type" value="Genomic_DNA"/>
</dbReference>
<organism evidence="2">
    <name type="scientific">marine metagenome</name>
    <dbReference type="NCBI Taxonomy" id="408172"/>
    <lineage>
        <taxon>unclassified sequences</taxon>
        <taxon>metagenomes</taxon>
        <taxon>ecological metagenomes</taxon>
    </lineage>
</organism>
<accession>A0A382UKJ8</accession>
<evidence type="ECO:0000313" key="2">
    <source>
        <dbReference type="EMBL" id="SVD34607.1"/>
    </source>
</evidence>
<name>A0A382UKJ8_9ZZZZ</name>
<keyword evidence="1" id="KW-0472">Membrane</keyword>
<protein>
    <submittedName>
        <fullName evidence="2">Uncharacterized protein</fullName>
    </submittedName>
</protein>
<keyword evidence="1" id="KW-1133">Transmembrane helix</keyword>
<dbReference type="AlphaFoldDB" id="A0A382UKJ8"/>